<dbReference type="Gene3D" id="3.40.50.720">
    <property type="entry name" value="NAD(P)-binding Rossmann-like Domain"/>
    <property type="match status" value="1"/>
</dbReference>
<protein>
    <submittedName>
        <fullName evidence="4">Alcohol dehydrogenase catalytic domain-containing protein</fullName>
    </submittedName>
</protein>
<evidence type="ECO:0000313" key="5">
    <source>
        <dbReference type="Proteomes" id="UP000479114"/>
    </source>
</evidence>
<dbReference type="InterPro" id="IPR011032">
    <property type="entry name" value="GroES-like_sf"/>
</dbReference>
<dbReference type="SUPFAM" id="SSF51735">
    <property type="entry name" value="NAD(P)-binding Rossmann-fold domains"/>
    <property type="match status" value="1"/>
</dbReference>
<dbReference type="InterPro" id="IPR013149">
    <property type="entry name" value="ADH-like_C"/>
</dbReference>
<dbReference type="RefSeq" id="WP_162642755.1">
    <property type="nucleotide sequence ID" value="NZ_CP048286.1"/>
</dbReference>
<keyword evidence="1" id="KW-0560">Oxidoreductase</keyword>
<evidence type="ECO:0000256" key="1">
    <source>
        <dbReference type="ARBA" id="ARBA00023002"/>
    </source>
</evidence>
<organism evidence="4 5">
    <name type="scientific">Paenibacillus rhizovicinus</name>
    <dbReference type="NCBI Taxonomy" id="2704463"/>
    <lineage>
        <taxon>Bacteria</taxon>
        <taxon>Bacillati</taxon>
        <taxon>Bacillota</taxon>
        <taxon>Bacilli</taxon>
        <taxon>Bacillales</taxon>
        <taxon>Paenibacillaceae</taxon>
        <taxon>Paenibacillus</taxon>
    </lineage>
</organism>
<evidence type="ECO:0000259" key="3">
    <source>
        <dbReference type="Pfam" id="PF08240"/>
    </source>
</evidence>
<dbReference type="EMBL" id="CP048286">
    <property type="protein sequence ID" value="QHW32912.1"/>
    <property type="molecule type" value="Genomic_DNA"/>
</dbReference>
<reference evidence="4 5" key="1">
    <citation type="submission" date="2020-02" db="EMBL/GenBank/DDBJ databases">
        <title>Paenibacillus sp. nov., isolated from rhizosphere soil of tomato.</title>
        <authorList>
            <person name="Weon H.-Y."/>
            <person name="Lee S.A."/>
        </authorList>
    </citation>
    <scope>NUCLEOTIDE SEQUENCE [LARGE SCALE GENOMIC DNA]</scope>
    <source>
        <strain evidence="4 5">14171R-81</strain>
    </source>
</reference>
<dbReference type="Proteomes" id="UP000479114">
    <property type="component" value="Chromosome"/>
</dbReference>
<evidence type="ECO:0000259" key="2">
    <source>
        <dbReference type="Pfam" id="PF00107"/>
    </source>
</evidence>
<proteinExistence type="predicted"/>
<dbReference type="SUPFAM" id="SSF50129">
    <property type="entry name" value="GroES-like"/>
    <property type="match status" value="1"/>
</dbReference>
<dbReference type="PANTHER" id="PTHR43401">
    <property type="entry name" value="L-THREONINE 3-DEHYDROGENASE"/>
    <property type="match status" value="1"/>
</dbReference>
<feature type="domain" description="Alcohol dehydrogenase-like N-terminal" evidence="3">
    <location>
        <begin position="32"/>
        <end position="135"/>
    </location>
</feature>
<name>A0A6C0P8Q1_9BACL</name>
<keyword evidence="5" id="KW-1185">Reference proteome</keyword>
<dbReference type="InterPro" id="IPR036291">
    <property type="entry name" value="NAD(P)-bd_dom_sf"/>
</dbReference>
<dbReference type="PANTHER" id="PTHR43401:SF2">
    <property type="entry name" value="L-THREONINE 3-DEHYDROGENASE"/>
    <property type="match status" value="1"/>
</dbReference>
<dbReference type="Gene3D" id="3.90.180.10">
    <property type="entry name" value="Medium-chain alcohol dehydrogenases, catalytic domain"/>
    <property type="match status" value="1"/>
</dbReference>
<evidence type="ECO:0000313" key="4">
    <source>
        <dbReference type="EMBL" id="QHW32912.1"/>
    </source>
</evidence>
<dbReference type="Pfam" id="PF08240">
    <property type="entry name" value="ADH_N"/>
    <property type="match status" value="1"/>
</dbReference>
<dbReference type="InterPro" id="IPR050129">
    <property type="entry name" value="Zn_alcohol_dh"/>
</dbReference>
<accession>A0A6C0P8Q1</accession>
<dbReference type="AlphaFoldDB" id="A0A6C0P8Q1"/>
<dbReference type="GO" id="GO:0016491">
    <property type="term" value="F:oxidoreductase activity"/>
    <property type="evidence" value="ECO:0007669"/>
    <property type="project" value="UniProtKB-KW"/>
</dbReference>
<feature type="domain" description="Alcohol dehydrogenase-like C-terminal" evidence="2">
    <location>
        <begin position="179"/>
        <end position="300"/>
    </location>
</feature>
<sequence>MNPITIPDQMVSSVFAGSGRVAFVTKDVPKPGPGQLLILTKANALCGSDKGFYLNGSGERTPGHEIAGIVADAGPDTKAKPGTHGVVFLMDFCGSCRSCKLGYTNQCFNKRADMGFSHDGGYGEYVLINENIFFAIDADLSFSDATLLLDIMGTGGHSIRRALLARPDIESVLIAGAGPIGLGILGMVKIMLGQDIPVYVTDMNEYRLALAAQLGGIPVHAGTEDLAARLAADGLTDGVDAAFDSSGQTAARQACVQRLGKRGVLVCVGHGGDVSLRVSEELIGPERTVLGSEYFTYRELEANAEYLRQHREYLSQIITHRFPASQLQEASDLFFGGQCGKVVVER</sequence>
<dbReference type="Pfam" id="PF00107">
    <property type="entry name" value="ADH_zinc_N"/>
    <property type="match status" value="1"/>
</dbReference>
<dbReference type="InterPro" id="IPR013154">
    <property type="entry name" value="ADH-like_N"/>
</dbReference>
<dbReference type="KEGG" id="prz:GZH47_20250"/>
<gene>
    <name evidence="4" type="ORF">GZH47_20250</name>
</gene>